<dbReference type="AlphaFoldDB" id="A0A699XP28"/>
<sequence>MLFNGCANQDLCTTLTIDFTEAVDPTIYGKLKKDAEGASEKKHKPEDKYDICARTAFQALLMQQRILAFLLACTRAILHD</sequence>
<evidence type="ECO:0000313" key="1">
    <source>
        <dbReference type="EMBL" id="GFD59798.1"/>
    </source>
</evidence>
<organism evidence="1">
    <name type="scientific">Tanacetum cinerariifolium</name>
    <name type="common">Dalmatian daisy</name>
    <name type="synonym">Chrysanthemum cinerariifolium</name>
    <dbReference type="NCBI Taxonomy" id="118510"/>
    <lineage>
        <taxon>Eukaryota</taxon>
        <taxon>Viridiplantae</taxon>
        <taxon>Streptophyta</taxon>
        <taxon>Embryophyta</taxon>
        <taxon>Tracheophyta</taxon>
        <taxon>Spermatophyta</taxon>
        <taxon>Magnoliopsida</taxon>
        <taxon>eudicotyledons</taxon>
        <taxon>Gunneridae</taxon>
        <taxon>Pentapetalae</taxon>
        <taxon>asterids</taxon>
        <taxon>campanulids</taxon>
        <taxon>Asterales</taxon>
        <taxon>Asteraceae</taxon>
        <taxon>Asteroideae</taxon>
        <taxon>Anthemideae</taxon>
        <taxon>Anthemidinae</taxon>
        <taxon>Tanacetum</taxon>
    </lineage>
</organism>
<gene>
    <name evidence="1" type="ORF">Tci_931767</name>
</gene>
<name>A0A699XP28_TANCI</name>
<comment type="caution">
    <text evidence="1">The sequence shown here is derived from an EMBL/GenBank/DDBJ whole genome shotgun (WGS) entry which is preliminary data.</text>
</comment>
<reference evidence="1" key="1">
    <citation type="journal article" date="2019" name="Sci. Rep.">
        <title>Draft genome of Tanacetum cinerariifolium, the natural source of mosquito coil.</title>
        <authorList>
            <person name="Yamashiro T."/>
            <person name="Shiraishi A."/>
            <person name="Satake H."/>
            <person name="Nakayama K."/>
        </authorList>
    </citation>
    <scope>NUCLEOTIDE SEQUENCE</scope>
</reference>
<accession>A0A699XP28</accession>
<proteinExistence type="predicted"/>
<protein>
    <submittedName>
        <fullName evidence="1">Uncharacterized protein</fullName>
    </submittedName>
</protein>
<dbReference type="EMBL" id="BKCJ011869380">
    <property type="protein sequence ID" value="GFD59798.1"/>
    <property type="molecule type" value="Genomic_DNA"/>
</dbReference>
<feature type="non-terminal residue" evidence="1">
    <location>
        <position position="80"/>
    </location>
</feature>